<feature type="domain" description="Phage shock protein PspC N-terminal" evidence="7">
    <location>
        <begin position="104"/>
        <end position="176"/>
    </location>
</feature>
<keyword evidence="4 6" id="KW-1133">Transmembrane helix</keyword>
<comment type="subcellular location">
    <subcellularLocation>
        <location evidence="1">Cell membrane</location>
        <topology evidence="1">Single-pass membrane protein</topology>
    </subcellularLocation>
</comment>
<dbReference type="Pfam" id="PF22571">
    <property type="entry name" value="LiaI-LiaF-TM_PspC"/>
    <property type="match status" value="1"/>
</dbReference>
<gene>
    <name evidence="10" type="ORF">CBG49_06000</name>
</gene>
<evidence type="ECO:0000256" key="1">
    <source>
        <dbReference type="ARBA" id="ARBA00004162"/>
    </source>
</evidence>
<sequence length="581" mass="65010">MDKVKNISLGGFSFTIEETAYNALNTYLVEVHKHLSTNADKDEILYDIEQRMAELLKDQMKGREVVISQDIQYLISVLGRPEQYVDDEENTASTPQFSNSFKGRKLYRDIDDKKLGGVLSGISYYFKWDVTLLRIVFALLIFANISFFAFSVNGKGISFTSTLIVLYFIFWGVVPAAVTTSEKLEMKGEEVNLDTLSNFKTSFPSQRREWTKSLTDKKIAGVLGGLALYLSINSTWLRIAYVAVVLFSLPIFHQMGVLAIIGYFILAAVLKNPTLATEEVHSLKTSDTAITSPQRNNFFFMLLKGVFYFIAIVICIPLFIALIGTIISVFGATIAGGVTLLTLSDYLPYLLAHQWQVVVLYLASGLLLLVPISLIVLLALKLFAKGFRTPKAWVVANVLCLVVGIMLLLTVLGSVGKEFVTASEVETKIPITSTADTLVISEKASTPYDGFVSLHERGVDLRNNVYFTDIQPTNDSLPYLLITKKSKGRTVSEATENASRLEFPIEFNKNVIELPNHYTLKKGNVFRDQEVKVSLCVPAGKYVKTIANRQFYMFQKWHPILEKNALYKVTKDSIIQVTSNN</sequence>
<dbReference type="RefSeq" id="WP_088593778.1">
    <property type="nucleotide sequence ID" value="NZ_CP022022.1"/>
</dbReference>
<organism evidence="10 11">
    <name type="scientific">Capnocytophaga endodontalis</name>
    <dbReference type="NCBI Taxonomy" id="2708117"/>
    <lineage>
        <taxon>Bacteria</taxon>
        <taxon>Pseudomonadati</taxon>
        <taxon>Bacteroidota</taxon>
        <taxon>Flavobacteriia</taxon>
        <taxon>Flavobacteriales</taxon>
        <taxon>Flavobacteriaceae</taxon>
        <taxon>Capnocytophaga</taxon>
    </lineage>
</organism>
<dbReference type="Proteomes" id="UP000197007">
    <property type="component" value="Chromosome"/>
</dbReference>
<evidence type="ECO:0000259" key="7">
    <source>
        <dbReference type="Pfam" id="PF04024"/>
    </source>
</evidence>
<feature type="transmembrane region" description="Helical" evidence="6">
    <location>
        <begin position="358"/>
        <end position="380"/>
    </location>
</feature>
<name>A0A1Z4BMX4_9FLAO</name>
<dbReference type="PANTHER" id="PTHR33885">
    <property type="entry name" value="PHAGE SHOCK PROTEIN C"/>
    <property type="match status" value="1"/>
</dbReference>
<feature type="domain" description="PspC-related transmembrane region" evidence="8">
    <location>
        <begin position="298"/>
        <end position="419"/>
    </location>
</feature>
<evidence type="ECO:0008006" key="12">
    <source>
        <dbReference type="Google" id="ProtNLM"/>
    </source>
</evidence>
<keyword evidence="11" id="KW-1185">Reference proteome</keyword>
<evidence type="ECO:0000256" key="5">
    <source>
        <dbReference type="ARBA" id="ARBA00023136"/>
    </source>
</evidence>
<dbReference type="Pfam" id="PF22744">
    <property type="entry name" value="Toast-rack_PspC-Cterm"/>
    <property type="match status" value="1"/>
</dbReference>
<dbReference type="Pfam" id="PF04024">
    <property type="entry name" value="PspC"/>
    <property type="match status" value="2"/>
</dbReference>
<feature type="transmembrane region" description="Helical" evidence="6">
    <location>
        <begin position="305"/>
        <end position="338"/>
    </location>
</feature>
<feature type="domain" description="Phage shock protein PspC N-terminal" evidence="7">
    <location>
        <begin position="209"/>
        <end position="271"/>
    </location>
</feature>
<dbReference type="InterPro" id="IPR054321">
    <property type="entry name" value="PspC-rel_TM"/>
</dbReference>
<keyword evidence="3 6" id="KW-0812">Transmembrane</keyword>
<evidence type="ECO:0000256" key="2">
    <source>
        <dbReference type="ARBA" id="ARBA00022475"/>
    </source>
</evidence>
<dbReference type="InterPro" id="IPR054319">
    <property type="entry name" value="PspC-rel_ToastRack"/>
</dbReference>
<reference evidence="11" key="1">
    <citation type="submission" date="2017-06" db="EMBL/GenBank/DDBJ databases">
        <title>Complete genome sequence of Capnocytophaga sp. KCOM 1579 (=ChDC OS43) isolated from a human refractory periapical abscess lesion.</title>
        <authorList>
            <person name="Kook J.-K."/>
            <person name="Park S.-N."/>
            <person name="Lim Y.K."/>
            <person name="Roh H."/>
        </authorList>
    </citation>
    <scope>NUCLEOTIDE SEQUENCE [LARGE SCALE GENOMIC DNA]</scope>
    <source>
        <strain evidence="11">ChDC OS43</strain>
    </source>
</reference>
<evidence type="ECO:0000259" key="8">
    <source>
        <dbReference type="Pfam" id="PF22571"/>
    </source>
</evidence>
<keyword evidence="2" id="KW-1003">Cell membrane</keyword>
<dbReference type="PANTHER" id="PTHR33885:SF3">
    <property type="entry name" value="PHAGE SHOCK PROTEIN C"/>
    <property type="match status" value="1"/>
</dbReference>
<evidence type="ECO:0000259" key="9">
    <source>
        <dbReference type="Pfam" id="PF22744"/>
    </source>
</evidence>
<protein>
    <recommendedName>
        <fullName evidence="12">Phage shock protein PspC N-terminal domain-containing protein</fullName>
    </recommendedName>
</protein>
<evidence type="ECO:0000256" key="6">
    <source>
        <dbReference type="SAM" id="Phobius"/>
    </source>
</evidence>
<accession>A0A1Z4BMX4</accession>
<proteinExistence type="predicted"/>
<dbReference type="InterPro" id="IPR007168">
    <property type="entry name" value="Phageshock_PspC_N"/>
</dbReference>
<feature type="transmembrane region" description="Helical" evidence="6">
    <location>
        <begin position="251"/>
        <end position="270"/>
    </location>
</feature>
<feature type="transmembrane region" description="Helical" evidence="6">
    <location>
        <begin position="219"/>
        <end position="239"/>
    </location>
</feature>
<dbReference type="InterPro" id="IPR052027">
    <property type="entry name" value="PspC"/>
</dbReference>
<feature type="transmembrane region" description="Helical" evidence="6">
    <location>
        <begin position="156"/>
        <end position="178"/>
    </location>
</feature>
<dbReference type="AlphaFoldDB" id="A0A1Z4BMX4"/>
<dbReference type="GO" id="GO:0005886">
    <property type="term" value="C:plasma membrane"/>
    <property type="evidence" value="ECO:0007669"/>
    <property type="project" value="UniProtKB-SubCell"/>
</dbReference>
<evidence type="ECO:0000256" key="3">
    <source>
        <dbReference type="ARBA" id="ARBA00022692"/>
    </source>
</evidence>
<evidence type="ECO:0000313" key="11">
    <source>
        <dbReference type="Proteomes" id="UP000197007"/>
    </source>
</evidence>
<feature type="domain" description="PspC-related ToastRack" evidence="9">
    <location>
        <begin position="460"/>
        <end position="552"/>
    </location>
</feature>
<feature type="transmembrane region" description="Helical" evidence="6">
    <location>
        <begin position="132"/>
        <end position="150"/>
    </location>
</feature>
<dbReference type="EMBL" id="CP022022">
    <property type="protein sequence ID" value="ASF42659.1"/>
    <property type="molecule type" value="Genomic_DNA"/>
</dbReference>
<keyword evidence="5 6" id="KW-0472">Membrane</keyword>
<evidence type="ECO:0000313" key="10">
    <source>
        <dbReference type="EMBL" id="ASF42659.1"/>
    </source>
</evidence>
<dbReference type="KEGG" id="capn:CBG49_06000"/>
<feature type="transmembrane region" description="Helical" evidence="6">
    <location>
        <begin position="392"/>
        <end position="415"/>
    </location>
</feature>
<evidence type="ECO:0000256" key="4">
    <source>
        <dbReference type="ARBA" id="ARBA00022989"/>
    </source>
</evidence>